<dbReference type="SUPFAM" id="SSF48264">
    <property type="entry name" value="Cytochrome P450"/>
    <property type="match status" value="1"/>
</dbReference>
<evidence type="ECO:0000256" key="3">
    <source>
        <dbReference type="ARBA" id="ARBA00022692"/>
    </source>
</evidence>
<dbReference type="AlphaFoldDB" id="A0A9D4USH4"/>
<protein>
    <recommendedName>
        <fullName evidence="15">Cytochrome P450</fullName>
    </recommendedName>
</protein>
<evidence type="ECO:0000256" key="10">
    <source>
        <dbReference type="PIRSR" id="PIRSR602401-1"/>
    </source>
</evidence>
<dbReference type="GO" id="GO:0010268">
    <property type="term" value="P:brassinosteroid homeostasis"/>
    <property type="evidence" value="ECO:0007669"/>
    <property type="project" value="TreeGrafter"/>
</dbReference>
<dbReference type="InterPro" id="IPR001128">
    <property type="entry name" value="Cyt_P450"/>
</dbReference>
<keyword evidence="9 12" id="KW-0472">Membrane</keyword>
<dbReference type="PANTHER" id="PTHR24286">
    <property type="entry name" value="CYTOCHROME P450 26"/>
    <property type="match status" value="1"/>
</dbReference>
<organism evidence="13 14">
    <name type="scientific">Adiantum capillus-veneris</name>
    <name type="common">Maidenhair fern</name>
    <dbReference type="NCBI Taxonomy" id="13818"/>
    <lineage>
        <taxon>Eukaryota</taxon>
        <taxon>Viridiplantae</taxon>
        <taxon>Streptophyta</taxon>
        <taxon>Embryophyta</taxon>
        <taxon>Tracheophyta</taxon>
        <taxon>Polypodiopsida</taxon>
        <taxon>Polypodiidae</taxon>
        <taxon>Polypodiales</taxon>
        <taxon>Pteridineae</taxon>
        <taxon>Pteridaceae</taxon>
        <taxon>Vittarioideae</taxon>
        <taxon>Adiantum</taxon>
    </lineage>
</organism>
<evidence type="ECO:0000256" key="1">
    <source>
        <dbReference type="ARBA" id="ARBA00004167"/>
    </source>
</evidence>
<feature type="transmembrane region" description="Helical" evidence="12">
    <location>
        <begin position="15"/>
        <end position="36"/>
    </location>
</feature>
<keyword evidence="5" id="KW-0444">Lipid biosynthesis</keyword>
<sequence>MNVSLMATASTGSTAGAMLLLVVVLVLSIAAIKWFWTLHRPIKGLPPGSMGWPLIGETMEFLEPHSATTRGRFMEKHSKSYGNVFKSCLFGRPTIVSADPELNKFILMNENKLFQCSYPSTISGILGKWSMLVQVGEAHKRMRTIALNFMSTTKLKDFFLEDIETHVLLTLRSWEDGQVLSAQEQAKKFTFNLMAKQIVSFNPGEARTYELLKDYYTFMKGVVSAPLNIPGTAYHRALKSRSKILDTLRRVMEERSQQPMDTYNDLLEAVTKAGTLSTEQVLDLVLNLLFAGHETSSVALTLALKFLADSPNVVQELRAEHESIRAARSSTERLSWEDYKKMSFTHCVINETLRLGNVVRFVHRKALHNVSFKGILIPKGWKVFPVFCAVHLDPMVYKDPLHFDPWRWQKEQEKNVYFTPFGGGSRLCAGAELAKLEMAIFIHHLVLEFDWTLAEPDRALVFPFVEFEKGLPLRITKLHASL</sequence>
<feature type="binding site" description="axial binding residue" evidence="10">
    <location>
        <position position="428"/>
    </location>
    <ligand>
        <name>heme</name>
        <dbReference type="ChEBI" id="CHEBI:30413"/>
    </ligand>
    <ligandPart>
        <name>Fe</name>
        <dbReference type="ChEBI" id="CHEBI:18248"/>
    </ligandPart>
</feature>
<dbReference type="OrthoDB" id="1372046at2759"/>
<gene>
    <name evidence="13" type="ORF">GOP47_0012664</name>
</gene>
<proteinExistence type="inferred from homology"/>
<evidence type="ECO:0000256" key="5">
    <source>
        <dbReference type="ARBA" id="ARBA00022955"/>
    </source>
</evidence>
<comment type="cofactor">
    <cofactor evidence="10">
        <name>heme</name>
        <dbReference type="ChEBI" id="CHEBI:30413"/>
    </cofactor>
</comment>
<evidence type="ECO:0000256" key="12">
    <source>
        <dbReference type="SAM" id="Phobius"/>
    </source>
</evidence>
<reference evidence="13" key="1">
    <citation type="submission" date="2021-01" db="EMBL/GenBank/DDBJ databases">
        <title>Adiantum capillus-veneris genome.</title>
        <authorList>
            <person name="Fang Y."/>
            <person name="Liao Q."/>
        </authorList>
    </citation>
    <scope>NUCLEOTIDE SEQUENCE</scope>
    <source>
        <strain evidence="13">H3</strain>
        <tissue evidence="13">Leaf</tissue>
    </source>
</reference>
<keyword evidence="6 12" id="KW-1133">Transmembrane helix</keyword>
<evidence type="ECO:0000313" key="13">
    <source>
        <dbReference type="EMBL" id="KAI5072558.1"/>
    </source>
</evidence>
<dbReference type="Proteomes" id="UP000886520">
    <property type="component" value="Chromosome 12"/>
</dbReference>
<keyword evidence="7 11" id="KW-0560">Oxidoreductase</keyword>
<dbReference type="PRINTS" id="PR00385">
    <property type="entry name" value="P450"/>
</dbReference>
<keyword evidence="5" id="KW-0752">Steroid biosynthesis</keyword>
<dbReference type="GO" id="GO:0016125">
    <property type="term" value="P:sterol metabolic process"/>
    <property type="evidence" value="ECO:0007669"/>
    <property type="project" value="TreeGrafter"/>
</dbReference>
<dbReference type="GO" id="GO:0016132">
    <property type="term" value="P:brassinosteroid biosynthetic process"/>
    <property type="evidence" value="ECO:0007669"/>
    <property type="project" value="TreeGrafter"/>
</dbReference>
<dbReference type="GO" id="GO:0020037">
    <property type="term" value="F:heme binding"/>
    <property type="evidence" value="ECO:0007669"/>
    <property type="project" value="InterPro"/>
</dbReference>
<keyword evidence="3 12" id="KW-0812">Transmembrane</keyword>
<dbReference type="EMBL" id="JABFUD020000012">
    <property type="protein sequence ID" value="KAI5072558.1"/>
    <property type="molecule type" value="Genomic_DNA"/>
</dbReference>
<keyword evidence="14" id="KW-1185">Reference proteome</keyword>
<comment type="similarity">
    <text evidence="2 11">Belongs to the cytochrome P450 family.</text>
</comment>
<dbReference type="PANTHER" id="PTHR24286:SF194">
    <property type="entry name" value="STEROID (22S)-HYDROXYLASE"/>
    <property type="match status" value="1"/>
</dbReference>
<dbReference type="InterPro" id="IPR017972">
    <property type="entry name" value="Cyt_P450_CS"/>
</dbReference>
<keyword evidence="10 11" id="KW-0349">Heme</keyword>
<dbReference type="GO" id="GO:0016020">
    <property type="term" value="C:membrane"/>
    <property type="evidence" value="ECO:0007669"/>
    <property type="project" value="UniProtKB-SubCell"/>
</dbReference>
<dbReference type="InterPro" id="IPR002401">
    <property type="entry name" value="Cyt_P450_E_grp-I"/>
</dbReference>
<evidence type="ECO:0000256" key="2">
    <source>
        <dbReference type="ARBA" id="ARBA00010617"/>
    </source>
</evidence>
<comment type="caution">
    <text evidence="13">The sequence shown here is derived from an EMBL/GenBank/DDBJ whole genome shotgun (WGS) entry which is preliminary data.</text>
</comment>
<keyword evidence="8 10" id="KW-0408">Iron</keyword>
<comment type="subcellular location">
    <subcellularLocation>
        <location evidence="1">Membrane</location>
        <topology evidence="1">Single-pass membrane protein</topology>
    </subcellularLocation>
</comment>
<evidence type="ECO:0000313" key="14">
    <source>
        <dbReference type="Proteomes" id="UP000886520"/>
    </source>
</evidence>
<evidence type="ECO:0000256" key="6">
    <source>
        <dbReference type="ARBA" id="ARBA00022989"/>
    </source>
</evidence>
<evidence type="ECO:0008006" key="15">
    <source>
        <dbReference type="Google" id="ProtNLM"/>
    </source>
</evidence>
<dbReference type="GO" id="GO:0004497">
    <property type="term" value="F:monooxygenase activity"/>
    <property type="evidence" value="ECO:0007669"/>
    <property type="project" value="UniProtKB-KW"/>
</dbReference>
<evidence type="ECO:0000256" key="8">
    <source>
        <dbReference type="ARBA" id="ARBA00023004"/>
    </source>
</evidence>
<keyword evidence="4 10" id="KW-0479">Metal-binding</keyword>
<evidence type="ECO:0000256" key="11">
    <source>
        <dbReference type="RuleBase" id="RU000461"/>
    </source>
</evidence>
<evidence type="ECO:0000256" key="7">
    <source>
        <dbReference type="ARBA" id="ARBA00023002"/>
    </source>
</evidence>
<dbReference type="GO" id="GO:0016705">
    <property type="term" value="F:oxidoreductase activity, acting on paired donors, with incorporation or reduction of molecular oxygen"/>
    <property type="evidence" value="ECO:0007669"/>
    <property type="project" value="InterPro"/>
</dbReference>
<keyword evidence="5" id="KW-0443">Lipid metabolism</keyword>
<dbReference type="PRINTS" id="PR00463">
    <property type="entry name" value="EP450I"/>
</dbReference>
<dbReference type="Gene3D" id="1.10.630.10">
    <property type="entry name" value="Cytochrome P450"/>
    <property type="match status" value="1"/>
</dbReference>
<dbReference type="InterPro" id="IPR036396">
    <property type="entry name" value="Cyt_P450_sf"/>
</dbReference>
<dbReference type="PROSITE" id="PS00086">
    <property type="entry name" value="CYTOCHROME_P450"/>
    <property type="match status" value="1"/>
</dbReference>
<dbReference type="GO" id="GO:0005506">
    <property type="term" value="F:iron ion binding"/>
    <property type="evidence" value="ECO:0007669"/>
    <property type="project" value="InterPro"/>
</dbReference>
<evidence type="ECO:0000256" key="9">
    <source>
        <dbReference type="ARBA" id="ARBA00023136"/>
    </source>
</evidence>
<evidence type="ECO:0000256" key="4">
    <source>
        <dbReference type="ARBA" id="ARBA00022723"/>
    </source>
</evidence>
<name>A0A9D4USH4_ADICA</name>
<keyword evidence="11" id="KW-0503">Monooxygenase</keyword>
<accession>A0A9D4USH4</accession>
<dbReference type="CDD" id="cd11043">
    <property type="entry name" value="CYP90-like"/>
    <property type="match status" value="1"/>
</dbReference>
<dbReference type="Pfam" id="PF00067">
    <property type="entry name" value="p450"/>
    <property type="match status" value="1"/>
</dbReference>